<evidence type="ECO:0000313" key="4">
    <source>
        <dbReference type="Proteomes" id="UP000260823"/>
    </source>
</evidence>
<dbReference type="CDD" id="cd14789">
    <property type="entry name" value="Tiki"/>
    <property type="match status" value="1"/>
</dbReference>
<dbReference type="PANTHER" id="PTHR40590:SF1">
    <property type="entry name" value="CYTOPLASMIC PROTEIN"/>
    <property type="match status" value="1"/>
</dbReference>
<feature type="signal peptide" evidence="2">
    <location>
        <begin position="1"/>
        <end position="37"/>
    </location>
</feature>
<evidence type="ECO:0000256" key="2">
    <source>
        <dbReference type="SAM" id="SignalP"/>
    </source>
</evidence>
<dbReference type="Pfam" id="PF01963">
    <property type="entry name" value="TraB_PrgY_gumN"/>
    <property type="match status" value="1"/>
</dbReference>
<evidence type="ECO:0000256" key="1">
    <source>
        <dbReference type="SAM" id="MobiDB-lite"/>
    </source>
</evidence>
<keyword evidence="4" id="KW-1185">Reference proteome</keyword>
<keyword evidence="2" id="KW-0732">Signal</keyword>
<feature type="region of interest" description="Disordered" evidence="1">
    <location>
        <begin position="137"/>
        <end position="156"/>
    </location>
</feature>
<dbReference type="RefSeq" id="WP_117382347.1">
    <property type="nucleotide sequence ID" value="NZ_QWDE01000001.1"/>
</dbReference>
<name>A0A3E2NWR2_9SPHI</name>
<dbReference type="EMBL" id="QWDE01000001">
    <property type="protein sequence ID" value="RFZ85448.1"/>
    <property type="molecule type" value="Genomic_DNA"/>
</dbReference>
<dbReference type="InterPro" id="IPR002816">
    <property type="entry name" value="TraB/PrgY/GumN_fam"/>
</dbReference>
<dbReference type="OrthoDB" id="9798714at2"/>
<sequence length="1176" mass="132764">MIKFYQPCTSCFMVFKSARNFAVAIIGFAMLCSTASAQQKRPYNLLWKVTGQGMAKPSFLFGTMHVKDDRAFHFSDSVMLAIQSCPSFALEVHPDTVVKEMFITMSNRDSTRSLKNMLNKADYDKLAKRFKKKNGYPMGDIDPIQAESTLKPERERPDDRKTFVDAYLFGVARAMEKNIYGLENAGDQFKGYFGAHSTEIKERLAYLADSDNDEEELDQTDKLVTVYQEGNVDYIAEYMGEANIADSIMILRNGVMLNSMIARMKEQPIFTAVGVAHLPGENGLIKLLRDKGYIVTAVAADFTGVAEKYGTDYSELKWTAFTDESRGYSLEVPFTPIQTDKILGVNTVFFQDIANDMFFGAFAALESARGSQPVGQKAIDRMVKRLSANQQYKVASIKNILVDGKKAVDIFLKDNAGKGTRYRVVENNNMLYCLYAGNNFSSLNSFYANRFFNSFKSFNPNIEKNKSWITFKNDSAAFSVKIPVQPQLIHRIIPTKISQHTYNVDVNMYMSIDSANLQNYLVRHNDYPAGTFLAQPEKAFDALTKEMTSKGVKVISQKQIIKDGNEGRDLRLVMNNFNMHAQVFIRGNRVYMLLKQNISEGKPIEDNDDFFSSFTFMPYLRSELKEYALDGGNLTVKVFDKPRVIPDSTITYDSFLPKSTTFFTTNPASGDLFGVEHATISNYYRIANIDSLYKRLGNGLVKYSDTLVRDSAITVNGIGGHDFLIKAKESSNMHRYRLFISNDDVVYLSSYQSGKELYSDQSNMFFNSISKINETAPISLASSKAQLILNDLASTDSVTYKYARGALSYYKFQRDELPLLYKALHRSYDDDSLATGTRGKLIQLLADTNDVNTLSELTKLYNVIAKDKQELRPLILKTIVDANKKAGYDLYLNLLTGGESIESDNLYTAFRPMSDSLNFVVANSARIIPLFKNPHYRKNLLNVVNNMTNEKGKYDTYLKEHFNEITAHAMEDLNGYLMHKDSTSNNWYVGVYYYLELMNAIKRQPITNSFTNTIIQKDNYAGLVNNAAITRIKNHLSVSPTVLNKLLDSLSTRLGVLKALNDEKQLEKAPAKYRTQLAFAKTCLYNYLTEAEDITIDKIGLLGTVTNKGNLYYAFKFSSDSEKAEHLGIAGPFKSGSAKYNFKKYNAYADFGDSKVKNWQIQAKKIIPDLLASDAN</sequence>
<gene>
    <name evidence="3" type="ORF">DYU05_07580</name>
</gene>
<comment type="caution">
    <text evidence="3">The sequence shown here is derived from an EMBL/GenBank/DDBJ whole genome shotgun (WGS) entry which is preliminary data.</text>
</comment>
<feature type="chain" id="PRO_5017745178" evidence="2">
    <location>
        <begin position="38"/>
        <end position="1176"/>
    </location>
</feature>
<organism evidence="3 4">
    <name type="scientific">Mucilaginibacter terrenus</name>
    <dbReference type="NCBI Taxonomy" id="2482727"/>
    <lineage>
        <taxon>Bacteria</taxon>
        <taxon>Pseudomonadati</taxon>
        <taxon>Bacteroidota</taxon>
        <taxon>Sphingobacteriia</taxon>
        <taxon>Sphingobacteriales</taxon>
        <taxon>Sphingobacteriaceae</taxon>
        <taxon>Mucilaginibacter</taxon>
    </lineage>
</organism>
<dbReference type="AlphaFoldDB" id="A0A3E2NWR2"/>
<accession>A0A3E2NWR2</accession>
<evidence type="ECO:0000313" key="3">
    <source>
        <dbReference type="EMBL" id="RFZ85448.1"/>
    </source>
</evidence>
<protein>
    <submittedName>
        <fullName evidence="3">TraB/GumN family protein</fullName>
    </submittedName>
</protein>
<dbReference type="InterPro" id="IPR047111">
    <property type="entry name" value="YbaP-like"/>
</dbReference>
<reference evidence="3 4" key="1">
    <citation type="submission" date="2018-08" db="EMBL/GenBank/DDBJ databases">
        <title>Mucilaginibacter terrae sp. nov., isolated from manganese diggings.</title>
        <authorList>
            <person name="Huang Y."/>
            <person name="Zhou Z."/>
        </authorList>
    </citation>
    <scope>NUCLEOTIDE SEQUENCE [LARGE SCALE GENOMIC DNA]</scope>
    <source>
        <strain evidence="3 4">ZH6</strain>
    </source>
</reference>
<dbReference type="Proteomes" id="UP000260823">
    <property type="component" value="Unassembled WGS sequence"/>
</dbReference>
<proteinExistence type="predicted"/>
<dbReference type="PANTHER" id="PTHR40590">
    <property type="entry name" value="CYTOPLASMIC PROTEIN-RELATED"/>
    <property type="match status" value="1"/>
</dbReference>